<evidence type="ECO:0000256" key="5">
    <source>
        <dbReference type="ARBA" id="ARBA00023295"/>
    </source>
</evidence>
<dbReference type="SUPFAM" id="SSF51445">
    <property type="entry name" value="(Trans)glycosidases"/>
    <property type="match status" value="1"/>
</dbReference>
<feature type="domain" description="Glycosyl hydrolases family 2 sugar binding" evidence="8">
    <location>
        <begin position="39"/>
        <end position="207"/>
    </location>
</feature>
<sequence length="604" mass="69514">MALSKRILTLILTFLLSGSLLAKEIPLVANIYARQHMTLNGKWNYIVDPLENGYYDYRLQPHTKGGFFENKKPKSPSDLVEYSFDASPVMDIPGDWNMQNPQLFFYEGTVWFKKDFQFKKQSGTKNILYFGAVNYDAKVYVNGELVGAHVGGYTPFNFDITDVLNDGENFVVVKVDNKRGKDFVPTQNFDWWNYGGITRDVLLASVPDTFVEDYTVQLKKGSANTIPGWIKLNTATAAQSVTVEIPELKVKQTLTTNAEGKASFELTANPILWSPENPKLYEVVITAKGEVIKDNIGFRNIETKGREILLNGKKIFLRGVSIHEEAPYARGRAHSVEDATTLLTWAKQMGCNYVRLAHYPHSENMVRQAEKMGIMVWSEIPVYWTISWENEATYANAQQQLHDMIRRDKNRSAVIIWSIANETPHSEPRDRFLGKLATYARKQDDTRLISMAMEVTKDANNLNRLEDNMNTFVDVISFNQYIGWYRASNEDARKMKWEVPYNKPVIISEFGGEALQGLHGDKTAKWNEEYQEELYIRNLEMLEKIDGLSGLSPWILVDFRSPRRQLPNIQDFFNRKGLISSWGIKKKAFFVMQDYYNKKTEQYK</sequence>
<evidence type="ECO:0000313" key="10">
    <source>
        <dbReference type="Proteomes" id="UP000290545"/>
    </source>
</evidence>
<dbReference type="InterPro" id="IPR013783">
    <property type="entry name" value="Ig-like_fold"/>
</dbReference>
<dbReference type="GO" id="GO:0004566">
    <property type="term" value="F:beta-glucuronidase activity"/>
    <property type="evidence" value="ECO:0007669"/>
    <property type="project" value="UniProtKB-EC"/>
</dbReference>
<dbReference type="EC" id="3.2.1.31" evidence="2"/>
<dbReference type="GO" id="GO:0005975">
    <property type="term" value="P:carbohydrate metabolic process"/>
    <property type="evidence" value="ECO:0007669"/>
    <property type="project" value="InterPro"/>
</dbReference>
<feature type="domain" description="Glycoside hydrolase family 2 catalytic" evidence="7">
    <location>
        <begin position="302"/>
        <end position="534"/>
    </location>
</feature>
<dbReference type="Proteomes" id="UP000290545">
    <property type="component" value="Unassembled WGS sequence"/>
</dbReference>
<dbReference type="Pfam" id="PF02836">
    <property type="entry name" value="Glyco_hydro_2_C"/>
    <property type="match status" value="1"/>
</dbReference>
<dbReference type="OrthoDB" id="857501at2"/>
<evidence type="ECO:0000256" key="1">
    <source>
        <dbReference type="ARBA" id="ARBA00007401"/>
    </source>
</evidence>
<dbReference type="Gene3D" id="2.60.40.10">
    <property type="entry name" value="Immunoglobulins"/>
    <property type="match status" value="1"/>
</dbReference>
<keyword evidence="10" id="KW-1185">Reference proteome</keyword>
<keyword evidence="4" id="KW-0378">Hydrolase</keyword>
<evidence type="ECO:0000259" key="8">
    <source>
        <dbReference type="Pfam" id="PF02837"/>
    </source>
</evidence>
<dbReference type="GO" id="GO:0019391">
    <property type="term" value="P:glucuronoside catabolic process"/>
    <property type="evidence" value="ECO:0007669"/>
    <property type="project" value="TreeGrafter"/>
</dbReference>
<accession>A0A4Q1DBQ1</accession>
<dbReference type="RefSeq" id="WP_129001965.1">
    <property type="nucleotide sequence ID" value="NZ_SDHZ01000001.1"/>
</dbReference>
<dbReference type="SUPFAM" id="SSF49785">
    <property type="entry name" value="Galactose-binding domain-like"/>
    <property type="match status" value="1"/>
</dbReference>
<dbReference type="Gene3D" id="3.20.20.80">
    <property type="entry name" value="Glycosidases"/>
    <property type="match status" value="1"/>
</dbReference>
<name>A0A4Q1DBQ1_9BACT</name>
<dbReference type="PRINTS" id="PR00132">
    <property type="entry name" value="GLHYDRLASE2"/>
</dbReference>
<proteinExistence type="inferred from homology"/>
<dbReference type="InterPro" id="IPR023232">
    <property type="entry name" value="Glyco_hydro_2_AS"/>
</dbReference>
<comment type="caution">
    <text evidence="9">The sequence shown here is derived from an EMBL/GenBank/DDBJ whole genome shotgun (WGS) entry which is preliminary data.</text>
</comment>
<evidence type="ECO:0000313" key="9">
    <source>
        <dbReference type="EMBL" id="RXK86215.1"/>
    </source>
</evidence>
<dbReference type="InterPro" id="IPR017853">
    <property type="entry name" value="GH"/>
</dbReference>
<comment type="similarity">
    <text evidence="1">Belongs to the glycosyl hydrolase 2 family.</text>
</comment>
<protein>
    <recommendedName>
        <fullName evidence="3">Beta-glucuronidase</fullName>
        <ecNumber evidence="2">3.2.1.31</ecNumber>
    </recommendedName>
</protein>
<evidence type="ECO:0000259" key="7">
    <source>
        <dbReference type="Pfam" id="PF02836"/>
    </source>
</evidence>
<dbReference type="PANTHER" id="PTHR10066">
    <property type="entry name" value="BETA-GLUCURONIDASE"/>
    <property type="match status" value="1"/>
</dbReference>
<dbReference type="Gene3D" id="2.60.120.260">
    <property type="entry name" value="Galactose-binding domain-like"/>
    <property type="match status" value="1"/>
</dbReference>
<dbReference type="InterPro" id="IPR006104">
    <property type="entry name" value="Glyco_hydro_2_N"/>
</dbReference>
<dbReference type="PROSITE" id="PS00608">
    <property type="entry name" value="GLYCOSYL_HYDROL_F2_2"/>
    <property type="match status" value="1"/>
</dbReference>
<reference evidence="9 10" key="1">
    <citation type="submission" date="2019-01" db="EMBL/GenBank/DDBJ databases">
        <title>Filimonas sp. strain TTM-71.</title>
        <authorList>
            <person name="Chen W.-M."/>
        </authorList>
    </citation>
    <scope>NUCLEOTIDE SEQUENCE [LARGE SCALE GENOMIC DNA]</scope>
    <source>
        <strain evidence="9 10">TTM-71</strain>
    </source>
</reference>
<dbReference type="PANTHER" id="PTHR10066:SF67">
    <property type="entry name" value="BETA-GLUCURONIDASE"/>
    <property type="match status" value="1"/>
</dbReference>
<dbReference type="InterPro" id="IPR036156">
    <property type="entry name" value="Beta-gal/glucu_dom_sf"/>
</dbReference>
<dbReference type="AlphaFoldDB" id="A0A4Q1DBQ1"/>
<evidence type="ECO:0000256" key="4">
    <source>
        <dbReference type="ARBA" id="ARBA00022801"/>
    </source>
</evidence>
<dbReference type="InterPro" id="IPR006103">
    <property type="entry name" value="Glyco_hydro_2_cat"/>
</dbReference>
<keyword evidence="5" id="KW-0326">Glycosidase</keyword>
<dbReference type="SUPFAM" id="SSF49303">
    <property type="entry name" value="beta-Galactosidase/glucuronidase domain"/>
    <property type="match status" value="1"/>
</dbReference>
<dbReference type="EMBL" id="SDHZ01000001">
    <property type="protein sequence ID" value="RXK86215.1"/>
    <property type="molecule type" value="Genomic_DNA"/>
</dbReference>
<dbReference type="Pfam" id="PF02837">
    <property type="entry name" value="Glyco_hydro_2_N"/>
    <property type="match status" value="1"/>
</dbReference>
<dbReference type="Pfam" id="PF00703">
    <property type="entry name" value="Glyco_hydro_2"/>
    <property type="match status" value="1"/>
</dbReference>
<feature type="domain" description="Glycoside hydrolase family 2 immunoglobulin-like beta-sandwich" evidence="6">
    <location>
        <begin position="212"/>
        <end position="299"/>
    </location>
</feature>
<evidence type="ECO:0000256" key="3">
    <source>
        <dbReference type="ARBA" id="ARBA00016205"/>
    </source>
</evidence>
<dbReference type="InterPro" id="IPR008979">
    <property type="entry name" value="Galactose-bd-like_sf"/>
</dbReference>
<dbReference type="InterPro" id="IPR006101">
    <property type="entry name" value="Glyco_hydro_2"/>
</dbReference>
<evidence type="ECO:0000259" key="6">
    <source>
        <dbReference type="Pfam" id="PF00703"/>
    </source>
</evidence>
<dbReference type="GO" id="GO:0030246">
    <property type="term" value="F:carbohydrate binding"/>
    <property type="evidence" value="ECO:0007669"/>
    <property type="project" value="TreeGrafter"/>
</dbReference>
<evidence type="ECO:0000256" key="2">
    <source>
        <dbReference type="ARBA" id="ARBA00012761"/>
    </source>
</evidence>
<dbReference type="InterPro" id="IPR006102">
    <property type="entry name" value="Ig-like_GH2"/>
</dbReference>
<gene>
    <name evidence="9" type="ORF">ESB13_05250</name>
</gene>
<organism evidence="9 10">
    <name type="scientific">Filimonas effusa</name>
    <dbReference type="NCBI Taxonomy" id="2508721"/>
    <lineage>
        <taxon>Bacteria</taxon>
        <taxon>Pseudomonadati</taxon>
        <taxon>Bacteroidota</taxon>
        <taxon>Chitinophagia</taxon>
        <taxon>Chitinophagales</taxon>
        <taxon>Chitinophagaceae</taxon>
        <taxon>Filimonas</taxon>
    </lineage>
</organism>